<keyword evidence="3" id="KW-0274">FAD</keyword>
<gene>
    <name evidence="5" type="ORF">EV192_102426</name>
</gene>
<keyword evidence="6" id="KW-1185">Reference proteome</keyword>
<dbReference type="InterPro" id="IPR036188">
    <property type="entry name" value="FAD/NAD-bd_sf"/>
</dbReference>
<dbReference type="Gene3D" id="3.30.70.2450">
    <property type="match status" value="1"/>
</dbReference>
<dbReference type="SUPFAM" id="SSF51905">
    <property type="entry name" value="FAD/NAD(P)-binding domain"/>
    <property type="match status" value="1"/>
</dbReference>
<keyword evidence="2" id="KW-0285">Flavoprotein</keyword>
<feature type="domain" description="FAD-binding" evidence="4">
    <location>
        <begin position="6"/>
        <end position="343"/>
    </location>
</feature>
<comment type="cofactor">
    <cofactor evidence="1">
        <name>FAD</name>
        <dbReference type="ChEBI" id="CHEBI:57692"/>
    </cofactor>
</comment>
<sequence length="538" mass="59385">MLRDPQVLIVGAGPVGVALACELLQQGISLRIVDKVERLDDTDPHSRGILIWPRSLEVLRRIQVSDRLVARGHRTAGVNYYSGGRLLGPARLDRIPDTPYPFLLTLPQRETEKVLRERFTELGGHVERGVAMEELSGDPDAPVVALRHSDGRREVVTPGWVIGADGPASVVRDQLGIRFDGDPIDVTYAIGDAPVTGRLARNAQYYYSRHGVIALVPLRDGHYRIAANVPHRTEADGPPSREYLQSLLAKRACREVTVGEPDWTRSFRPRLGMAENFRKGRCFLAGDAAHVVSPAGGQGLNVGFLDAASLGWRLAGVIRGELPERVLDEYDHERRSAAARMSRTSAAQARFGLQRRRTRIAVRDMLFVVGRMTGLVQRVLVPLLSQTDVTYGEQITEPFIWRHPSPVRPGQRLPMFASLDLATYTVLLWPGRRPSADWALVQAELARQFPDHVGIRDLASVPGPTQAILCRALGRRPAVAVARPDGHLSLLVPVERVDRAVSFIGSATVSSNIAGIRSDTLSRRSDIYHRGSTMENLR</sequence>
<dbReference type="GO" id="GO:0071949">
    <property type="term" value="F:FAD binding"/>
    <property type="evidence" value="ECO:0007669"/>
    <property type="project" value="InterPro"/>
</dbReference>
<evidence type="ECO:0000313" key="5">
    <source>
        <dbReference type="EMBL" id="TCO62289.1"/>
    </source>
</evidence>
<dbReference type="EMBL" id="SLWS01000002">
    <property type="protein sequence ID" value="TCO62289.1"/>
    <property type="molecule type" value="Genomic_DNA"/>
</dbReference>
<name>A0A4R2JYF4_9PSEU</name>
<dbReference type="GO" id="GO:0016709">
    <property type="term" value="F:oxidoreductase activity, acting on paired donors, with incorporation or reduction of molecular oxygen, NAD(P)H as one donor, and incorporation of one atom of oxygen"/>
    <property type="evidence" value="ECO:0007669"/>
    <property type="project" value="UniProtKB-ARBA"/>
</dbReference>
<dbReference type="PRINTS" id="PR00420">
    <property type="entry name" value="RNGMNOXGNASE"/>
</dbReference>
<accession>A0A4R2JYF4</accession>
<dbReference type="InterPro" id="IPR002938">
    <property type="entry name" value="FAD-bd"/>
</dbReference>
<organism evidence="5 6">
    <name type="scientific">Actinocrispum wychmicini</name>
    <dbReference type="NCBI Taxonomy" id="1213861"/>
    <lineage>
        <taxon>Bacteria</taxon>
        <taxon>Bacillati</taxon>
        <taxon>Actinomycetota</taxon>
        <taxon>Actinomycetes</taxon>
        <taxon>Pseudonocardiales</taxon>
        <taxon>Pseudonocardiaceae</taxon>
        <taxon>Actinocrispum</taxon>
    </lineage>
</organism>
<dbReference type="PROSITE" id="PS51257">
    <property type="entry name" value="PROKAR_LIPOPROTEIN"/>
    <property type="match status" value="1"/>
</dbReference>
<proteinExistence type="predicted"/>
<protein>
    <submittedName>
        <fullName evidence="5">2-polyprenyl-6-methoxyphenol hydroxylase-like FAD-dependent oxidoreductase</fullName>
    </submittedName>
</protein>
<evidence type="ECO:0000313" key="6">
    <source>
        <dbReference type="Proteomes" id="UP000295680"/>
    </source>
</evidence>
<dbReference type="AlphaFoldDB" id="A0A4R2JYF4"/>
<evidence type="ECO:0000256" key="1">
    <source>
        <dbReference type="ARBA" id="ARBA00001974"/>
    </source>
</evidence>
<dbReference type="RefSeq" id="WP_165960332.1">
    <property type="nucleotide sequence ID" value="NZ_SLWS01000002.1"/>
</dbReference>
<evidence type="ECO:0000256" key="2">
    <source>
        <dbReference type="ARBA" id="ARBA00022630"/>
    </source>
</evidence>
<dbReference type="PANTHER" id="PTHR43004:SF19">
    <property type="entry name" value="BINDING MONOOXYGENASE, PUTATIVE (JCVI)-RELATED"/>
    <property type="match status" value="1"/>
</dbReference>
<dbReference type="Proteomes" id="UP000295680">
    <property type="component" value="Unassembled WGS sequence"/>
</dbReference>
<evidence type="ECO:0000256" key="3">
    <source>
        <dbReference type="ARBA" id="ARBA00022827"/>
    </source>
</evidence>
<dbReference type="PANTHER" id="PTHR43004">
    <property type="entry name" value="TRK SYSTEM POTASSIUM UPTAKE PROTEIN"/>
    <property type="match status" value="1"/>
</dbReference>
<dbReference type="InterPro" id="IPR050641">
    <property type="entry name" value="RIFMO-like"/>
</dbReference>
<evidence type="ECO:0000259" key="4">
    <source>
        <dbReference type="Pfam" id="PF01494"/>
    </source>
</evidence>
<dbReference type="Gene3D" id="3.50.50.60">
    <property type="entry name" value="FAD/NAD(P)-binding domain"/>
    <property type="match status" value="1"/>
</dbReference>
<comment type="caution">
    <text evidence="5">The sequence shown here is derived from an EMBL/GenBank/DDBJ whole genome shotgun (WGS) entry which is preliminary data.</text>
</comment>
<reference evidence="5 6" key="1">
    <citation type="submission" date="2019-03" db="EMBL/GenBank/DDBJ databases">
        <title>Genomic Encyclopedia of Type Strains, Phase IV (KMG-IV): sequencing the most valuable type-strain genomes for metagenomic binning, comparative biology and taxonomic classification.</title>
        <authorList>
            <person name="Goeker M."/>
        </authorList>
    </citation>
    <scope>NUCLEOTIDE SEQUENCE [LARGE SCALE GENOMIC DNA]</scope>
    <source>
        <strain evidence="5 6">DSM 45934</strain>
    </source>
</reference>
<dbReference type="Pfam" id="PF01494">
    <property type="entry name" value="FAD_binding_3"/>
    <property type="match status" value="1"/>
</dbReference>